<dbReference type="Pfam" id="PF02645">
    <property type="entry name" value="DegV"/>
    <property type="match status" value="1"/>
</dbReference>
<sequence>MNKIILESYRKVTRMKPAIITDSTAYLSEELRQLPNVYQVNLNVIFEDGSIAHDTNDPKEQEAFFKQLETQSSLPTTSQPSVGHYYDTVAQIIEDGYDTIFAIHLSSGISGTFQSGKMVLDEYKHLIDSYCIDSLAASVAMEAIIENIITWCQEGVDAEEIYRRATWQATHLDIYLMVENLDNLAKGGRLSTTSAVLGNLLKIRPLLYFNEEGKIVLFEKLRTNRRVYQRWHELVQKASEEYPDGIEVRFAHALDQEEVEIIAQGMEAKFPNINIRINGLGTVISTHTGKGAKGMLILPLIN</sequence>
<comment type="caution">
    <text evidence="3">The sequence shown here is derived from an EMBL/GenBank/DDBJ whole genome shotgun (WGS) entry which is preliminary data.</text>
</comment>
<dbReference type="GO" id="GO:0008289">
    <property type="term" value="F:lipid binding"/>
    <property type="evidence" value="ECO:0007669"/>
    <property type="project" value="UniProtKB-KW"/>
</dbReference>
<name>A0A5R9DST1_9LACT</name>
<gene>
    <name evidence="3" type="ORF">FEZ33_10130</name>
</gene>
<reference evidence="3 4" key="1">
    <citation type="submission" date="2019-05" db="EMBL/GenBank/DDBJ databases">
        <title>The metagenome of a microbial culture collection derived from dairy environment covers the genomic content of the human microbiome.</title>
        <authorList>
            <person name="Roder T."/>
            <person name="Wuthrich D."/>
            <person name="Sattari Z."/>
            <person name="Von Ah U."/>
            <person name="Bar C."/>
            <person name="Ronchi F."/>
            <person name="Macpherson A.J."/>
            <person name="Ganal-Vonarburg S.C."/>
            <person name="Bruggmann R."/>
            <person name="Vergeres G."/>
        </authorList>
    </citation>
    <scope>NUCLEOTIDE SEQUENCE [LARGE SCALE GENOMIC DNA]</scope>
    <source>
        <strain evidence="3 4">FAM 24227</strain>
    </source>
</reference>
<evidence type="ECO:0000256" key="1">
    <source>
        <dbReference type="ARBA" id="ARBA00003238"/>
    </source>
</evidence>
<dbReference type="AlphaFoldDB" id="A0A5R9DST1"/>
<dbReference type="PANTHER" id="PTHR33434">
    <property type="entry name" value="DEGV DOMAIN-CONTAINING PROTEIN DR_1986-RELATED"/>
    <property type="match status" value="1"/>
</dbReference>
<dbReference type="Gene3D" id="3.30.1180.10">
    <property type="match status" value="1"/>
</dbReference>
<dbReference type="EMBL" id="VBSP01000046">
    <property type="protein sequence ID" value="TLQ39831.1"/>
    <property type="molecule type" value="Genomic_DNA"/>
</dbReference>
<evidence type="ECO:0000313" key="3">
    <source>
        <dbReference type="EMBL" id="TLQ39831.1"/>
    </source>
</evidence>
<keyword evidence="2" id="KW-0446">Lipid-binding</keyword>
<dbReference type="Proteomes" id="UP000306420">
    <property type="component" value="Unassembled WGS sequence"/>
</dbReference>
<evidence type="ECO:0000256" key="2">
    <source>
        <dbReference type="ARBA" id="ARBA00023121"/>
    </source>
</evidence>
<dbReference type="Gene3D" id="3.40.50.10170">
    <property type="match status" value="1"/>
</dbReference>
<dbReference type="NCBIfam" id="TIGR00762">
    <property type="entry name" value="DegV"/>
    <property type="match status" value="1"/>
</dbReference>
<dbReference type="OrthoDB" id="9775494at2"/>
<dbReference type="InterPro" id="IPR003797">
    <property type="entry name" value="DegV"/>
</dbReference>
<dbReference type="InterPro" id="IPR043168">
    <property type="entry name" value="DegV_C"/>
</dbReference>
<dbReference type="PROSITE" id="PS51482">
    <property type="entry name" value="DEGV"/>
    <property type="match status" value="1"/>
</dbReference>
<protein>
    <submittedName>
        <fullName evidence="3">DegV family protein</fullName>
    </submittedName>
</protein>
<dbReference type="PANTHER" id="PTHR33434:SF2">
    <property type="entry name" value="FATTY ACID-BINDING PROTEIN TM_1468"/>
    <property type="match status" value="1"/>
</dbReference>
<dbReference type="InterPro" id="IPR050270">
    <property type="entry name" value="DegV_domain_contain"/>
</dbReference>
<accession>A0A5R9DST1</accession>
<comment type="function">
    <text evidence="1">May bind long-chain fatty acids, such as palmitate, and may play a role in lipid transport or fatty acid metabolism.</text>
</comment>
<dbReference type="SUPFAM" id="SSF82549">
    <property type="entry name" value="DAK1/DegV-like"/>
    <property type="match status" value="1"/>
</dbReference>
<evidence type="ECO:0000313" key="4">
    <source>
        <dbReference type="Proteomes" id="UP000306420"/>
    </source>
</evidence>
<organism evidence="3 4">
    <name type="scientific">Ruoffia tabacinasalis</name>
    <dbReference type="NCBI Taxonomy" id="87458"/>
    <lineage>
        <taxon>Bacteria</taxon>
        <taxon>Bacillati</taxon>
        <taxon>Bacillota</taxon>
        <taxon>Bacilli</taxon>
        <taxon>Lactobacillales</taxon>
        <taxon>Aerococcaceae</taxon>
        <taxon>Ruoffia</taxon>
    </lineage>
</organism>
<proteinExistence type="predicted"/>